<keyword evidence="2" id="KW-1185">Reference proteome</keyword>
<sequence length="52" mass="5808">MLEWAWSGGKPLGELRYESGELAAEIFGLVICQYDESEAIYLFSCDANCKAE</sequence>
<accession>A0ABQ0ACY9</accession>
<proteinExistence type="predicted"/>
<dbReference type="RefSeq" id="WP_353303934.1">
    <property type="nucleotide sequence ID" value="NZ_BAABWN010000011.1"/>
</dbReference>
<reference evidence="1 2" key="1">
    <citation type="submission" date="2024-04" db="EMBL/GenBank/DDBJ databases">
        <title>Draft genome sequence of Sessilibacter corallicola NBRC 116591.</title>
        <authorList>
            <person name="Miyakawa T."/>
            <person name="Kusuya Y."/>
            <person name="Miura T."/>
        </authorList>
    </citation>
    <scope>NUCLEOTIDE SEQUENCE [LARGE SCALE GENOMIC DNA]</scope>
    <source>
        <strain evidence="1 2">KU-00831-HH</strain>
    </source>
</reference>
<evidence type="ECO:0000313" key="2">
    <source>
        <dbReference type="Proteomes" id="UP001465153"/>
    </source>
</evidence>
<name>A0ABQ0ACY9_9GAMM</name>
<comment type="caution">
    <text evidence="1">The sequence shown here is derived from an EMBL/GenBank/DDBJ whole genome shotgun (WGS) entry which is preliminary data.</text>
</comment>
<gene>
    <name evidence="1" type="ORF">NBRC116591_32140</name>
</gene>
<evidence type="ECO:0000313" key="1">
    <source>
        <dbReference type="EMBL" id="GAA6169403.1"/>
    </source>
</evidence>
<protein>
    <submittedName>
        <fullName evidence="1">Uncharacterized protein</fullName>
    </submittedName>
</protein>
<organism evidence="1 2">
    <name type="scientific">Sessilibacter corallicola</name>
    <dbReference type="NCBI Taxonomy" id="2904075"/>
    <lineage>
        <taxon>Bacteria</taxon>
        <taxon>Pseudomonadati</taxon>
        <taxon>Pseudomonadota</taxon>
        <taxon>Gammaproteobacteria</taxon>
        <taxon>Cellvibrionales</taxon>
        <taxon>Cellvibrionaceae</taxon>
        <taxon>Sessilibacter</taxon>
    </lineage>
</organism>
<dbReference type="Proteomes" id="UP001465153">
    <property type="component" value="Unassembled WGS sequence"/>
</dbReference>
<dbReference type="EMBL" id="BAABWN010000011">
    <property type="protein sequence ID" value="GAA6169403.1"/>
    <property type="molecule type" value="Genomic_DNA"/>
</dbReference>